<gene>
    <name evidence="5" type="ORF">AND_010618</name>
</gene>
<name>W5J3B7_ANODA</name>
<dbReference type="STRING" id="43151.W5J3B7"/>
<dbReference type="AlphaFoldDB" id="W5J3B7"/>
<dbReference type="InterPro" id="IPR036084">
    <property type="entry name" value="Ser_inhib-like_sf"/>
</dbReference>
<keyword evidence="3" id="KW-0732">Signal</keyword>
<dbReference type="InterPro" id="IPR051368">
    <property type="entry name" value="SerProtInhib-TIL_Domain"/>
</dbReference>
<reference evidence="6" key="4">
    <citation type="submission" date="2015-06" db="UniProtKB">
        <authorList>
            <consortium name="EnsemblMetazoa"/>
        </authorList>
    </citation>
    <scope>IDENTIFICATION</scope>
</reference>
<dbReference type="Gene3D" id="2.10.25.10">
    <property type="entry name" value="Laminin"/>
    <property type="match status" value="1"/>
</dbReference>
<feature type="signal peptide" evidence="3">
    <location>
        <begin position="1"/>
        <end position="24"/>
    </location>
</feature>
<dbReference type="EMBL" id="ADMH02002207">
    <property type="protein sequence ID" value="ETN57818.1"/>
    <property type="molecule type" value="Genomic_DNA"/>
</dbReference>
<evidence type="ECO:0000256" key="1">
    <source>
        <dbReference type="ARBA" id="ARBA00022690"/>
    </source>
</evidence>
<evidence type="ECO:0000313" key="7">
    <source>
        <dbReference type="Proteomes" id="UP000000673"/>
    </source>
</evidence>
<dbReference type="EnsemblMetazoa" id="ADAC010618-RA">
    <property type="protein sequence ID" value="ADAC010618-PA"/>
    <property type="gene ID" value="ADAC010618"/>
</dbReference>
<dbReference type="eggNOG" id="ENOG502T8XW">
    <property type="taxonomic scope" value="Eukaryota"/>
</dbReference>
<accession>W5J3B7</accession>
<evidence type="ECO:0000256" key="3">
    <source>
        <dbReference type="SAM" id="SignalP"/>
    </source>
</evidence>
<dbReference type="VEuPathDB" id="VectorBase:ADAC010618"/>
<dbReference type="GO" id="GO:0030414">
    <property type="term" value="F:peptidase inhibitor activity"/>
    <property type="evidence" value="ECO:0007669"/>
    <property type="project" value="UniProtKB-KW"/>
</dbReference>
<dbReference type="FunCoup" id="W5J3B7">
    <property type="interactions" value="10"/>
</dbReference>
<keyword evidence="7" id="KW-1185">Reference proteome</keyword>
<dbReference type="CDD" id="cd19941">
    <property type="entry name" value="TIL"/>
    <property type="match status" value="1"/>
</dbReference>
<feature type="chain" id="PRO_5010154804" description="TIL domain-containing protein" evidence="3">
    <location>
        <begin position="25"/>
        <end position="111"/>
    </location>
</feature>
<reference evidence="5" key="2">
    <citation type="submission" date="2010-05" db="EMBL/GenBank/DDBJ databases">
        <authorList>
            <person name="Almeida L.G."/>
            <person name="Nicolas M.F."/>
            <person name="Souza R.C."/>
            <person name="Vasconcelos A.T.R."/>
        </authorList>
    </citation>
    <scope>NUCLEOTIDE SEQUENCE</scope>
</reference>
<protein>
    <recommendedName>
        <fullName evidence="4">TIL domain-containing protein</fullName>
    </recommendedName>
</protein>
<dbReference type="PANTHER" id="PTHR23259">
    <property type="entry name" value="RIDDLE"/>
    <property type="match status" value="1"/>
</dbReference>
<dbReference type="PANTHER" id="PTHR23259:SF70">
    <property type="entry name" value="ACCESSORY GLAND PROTEIN ACP62F-RELATED"/>
    <property type="match status" value="1"/>
</dbReference>
<dbReference type="OMA" id="CSAQHER"/>
<dbReference type="Proteomes" id="UP000000673">
    <property type="component" value="Unassembled WGS sequence"/>
</dbReference>
<evidence type="ECO:0000259" key="4">
    <source>
        <dbReference type="Pfam" id="PF01826"/>
    </source>
</evidence>
<feature type="domain" description="TIL" evidence="4">
    <location>
        <begin position="51"/>
        <end position="106"/>
    </location>
</feature>
<dbReference type="SUPFAM" id="SSF57567">
    <property type="entry name" value="Serine protease inhibitors"/>
    <property type="match status" value="1"/>
</dbReference>
<keyword evidence="2" id="KW-1015">Disulfide bond</keyword>
<sequence>MPRYDRLSLLLILLSVGLVNIVIAIADVDQPPAMDAPAEPTSAPPPVCSAQHERYDDCGNPCAEKTCENLRRIDLHCSKQCTAGCYCKIGYVRKVAGGACIPIISCLLSSL</sequence>
<evidence type="ECO:0000256" key="2">
    <source>
        <dbReference type="ARBA" id="ARBA00023157"/>
    </source>
</evidence>
<organism evidence="5">
    <name type="scientific">Anopheles darlingi</name>
    <name type="common">Mosquito</name>
    <dbReference type="NCBI Taxonomy" id="43151"/>
    <lineage>
        <taxon>Eukaryota</taxon>
        <taxon>Metazoa</taxon>
        <taxon>Ecdysozoa</taxon>
        <taxon>Arthropoda</taxon>
        <taxon>Hexapoda</taxon>
        <taxon>Insecta</taxon>
        <taxon>Pterygota</taxon>
        <taxon>Neoptera</taxon>
        <taxon>Endopterygota</taxon>
        <taxon>Diptera</taxon>
        <taxon>Nematocera</taxon>
        <taxon>Culicoidea</taxon>
        <taxon>Culicidae</taxon>
        <taxon>Anophelinae</taxon>
        <taxon>Anopheles</taxon>
    </lineage>
</organism>
<proteinExistence type="predicted"/>
<evidence type="ECO:0000313" key="5">
    <source>
        <dbReference type="EMBL" id="ETN57818.1"/>
    </source>
</evidence>
<keyword evidence="1" id="KW-0646">Protease inhibitor</keyword>
<dbReference type="Pfam" id="PF01826">
    <property type="entry name" value="TIL"/>
    <property type="match status" value="1"/>
</dbReference>
<reference evidence="5" key="3">
    <citation type="journal article" date="2013" name="Nucleic Acids Res.">
        <title>The genome of Anopheles darlingi, the main neotropical malaria vector.</title>
        <authorList>
            <person name="Marinotti O."/>
            <person name="Cerqueira G.C."/>
            <person name="de Almeida L.G."/>
            <person name="Ferro M.I."/>
            <person name="Loreto E.L."/>
            <person name="Zaha A."/>
            <person name="Teixeira S.M."/>
            <person name="Wespiser A.R."/>
            <person name="Almeida E Silva A."/>
            <person name="Schlindwein A.D."/>
            <person name="Pacheco A.C."/>
            <person name="Silva A.L."/>
            <person name="Graveley B.R."/>
            <person name="Walenz B.P."/>
            <person name="Lima Bde A."/>
            <person name="Ribeiro C.A."/>
            <person name="Nunes-Silva C.G."/>
            <person name="de Carvalho C.R."/>
            <person name="Soares C.M."/>
            <person name="de Menezes C.B."/>
            <person name="Matiolli C."/>
            <person name="Caffrey D."/>
            <person name="Araujo D.A."/>
            <person name="de Oliveira D.M."/>
            <person name="Golenbock D."/>
            <person name="Grisard E.C."/>
            <person name="Fantinatti-Garboggini F."/>
            <person name="de Carvalho F.M."/>
            <person name="Barcellos F.G."/>
            <person name="Prosdocimi F."/>
            <person name="May G."/>
            <person name="Azevedo Junior G.M."/>
            <person name="Guimaraes G.M."/>
            <person name="Goldman G.H."/>
            <person name="Padilha I.Q."/>
            <person name="Batista Jda S."/>
            <person name="Ferro J.A."/>
            <person name="Ribeiro J.M."/>
            <person name="Fietto J.L."/>
            <person name="Dabbas K.M."/>
            <person name="Cerdeira L."/>
            <person name="Agnez-Lima L.F."/>
            <person name="Brocchi M."/>
            <person name="de Carvalho M.O."/>
            <person name="Teixeira Mde M."/>
            <person name="Diniz Maia Mde M."/>
            <person name="Goldman M.H."/>
            <person name="Cruz Schneider M.P."/>
            <person name="Felipe M.S."/>
            <person name="Hungria M."/>
            <person name="Nicolas M.F."/>
            <person name="Pereira M."/>
            <person name="Montes M.A."/>
            <person name="Cantao M.E."/>
            <person name="Vincentz M."/>
            <person name="Rafael M.S."/>
            <person name="Silverman N."/>
            <person name="Stoco P.H."/>
            <person name="Souza R.C."/>
            <person name="Vicentini R."/>
            <person name="Gazzinelli R.T."/>
            <person name="Neves Rde O."/>
            <person name="Silva R."/>
            <person name="Astolfi-Filho S."/>
            <person name="Maciel T.E."/>
            <person name="Urmenyi T.P."/>
            <person name="Tadei W.P."/>
            <person name="Camargo E.P."/>
            <person name="de Vasconcelos A.T."/>
        </authorList>
    </citation>
    <scope>NUCLEOTIDE SEQUENCE</scope>
</reference>
<dbReference type="InterPro" id="IPR002919">
    <property type="entry name" value="TIL_dom"/>
</dbReference>
<dbReference type="HOGENOM" id="CLU_156801_0_1_1"/>
<evidence type="ECO:0000313" key="6">
    <source>
        <dbReference type="EnsemblMetazoa" id="ADAC010618-PA"/>
    </source>
</evidence>
<reference evidence="5 7" key="1">
    <citation type="journal article" date="2010" name="BMC Genomics">
        <title>Combination of measures distinguishes pre-miRNAs from other stem-loops in the genome of the newly sequenced Anopheles darlingi.</title>
        <authorList>
            <person name="Mendes N.D."/>
            <person name="Freitas A.T."/>
            <person name="Vasconcelos A.T."/>
            <person name="Sagot M.F."/>
        </authorList>
    </citation>
    <scope>NUCLEOTIDE SEQUENCE</scope>
</reference>